<keyword evidence="3" id="KW-1003">Cell membrane</keyword>
<feature type="transmembrane region" description="Helical" evidence="8">
    <location>
        <begin position="343"/>
        <end position="362"/>
    </location>
</feature>
<dbReference type="InterPro" id="IPR011701">
    <property type="entry name" value="MFS"/>
</dbReference>
<dbReference type="Proteomes" id="UP001516620">
    <property type="component" value="Unassembled WGS sequence"/>
</dbReference>
<organism evidence="10 11">
    <name type="scientific">Paenibacillus rhizolycopersici</name>
    <dbReference type="NCBI Taxonomy" id="2780073"/>
    <lineage>
        <taxon>Bacteria</taxon>
        <taxon>Bacillati</taxon>
        <taxon>Bacillota</taxon>
        <taxon>Bacilli</taxon>
        <taxon>Bacillales</taxon>
        <taxon>Paenibacillaceae</taxon>
        <taxon>Paenibacillus</taxon>
    </lineage>
</organism>
<feature type="region of interest" description="Disordered" evidence="7">
    <location>
        <begin position="1"/>
        <end position="24"/>
    </location>
</feature>
<feature type="transmembrane region" description="Helical" evidence="8">
    <location>
        <begin position="319"/>
        <end position="337"/>
    </location>
</feature>
<keyword evidence="2" id="KW-0813">Transport</keyword>
<feature type="transmembrane region" description="Helical" evidence="8">
    <location>
        <begin position="285"/>
        <end position="307"/>
    </location>
</feature>
<dbReference type="PANTHER" id="PTHR43266:SF2">
    <property type="entry name" value="MAJOR FACILITATOR SUPERFAMILY (MFS) PROFILE DOMAIN-CONTAINING PROTEIN"/>
    <property type="match status" value="1"/>
</dbReference>
<dbReference type="PANTHER" id="PTHR43266">
    <property type="entry name" value="MACROLIDE-EFFLUX PROTEIN"/>
    <property type="match status" value="1"/>
</dbReference>
<feature type="transmembrane region" description="Helical" evidence="8">
    <location>
        <begin position="252"/>
        <end position="279"/>
    </location>
</feature>
<keyword evidence="4 8" id="KW-0812">Transmembrane</keyword>
<proteinExistence type="predicted"/>
<feature type="transmembrane region" description="Helical" evidence="8">
    <location>
        <begin position="383"/>
        <end position="401"/>
    </location>
</feature>
<feature type="transmembrane region" description="Helical" evidence="8">
    <location>
        <begin position="76"/>
        <end position="95"/>
    </location>
</feature>
<keyword evidence="11" id="KW-1185">Reference proteome</keyword>
<dbReference type="InterPro" id="IPR022324">
    <property type="entry name" value="Bacilysin_exporter_BacE_put"/>
</dbReference>
<dbReference type="InterPro" id="IPR020846">
    <property type="entry name" value="MFS_dom"/>
</dbReference>
<dbReference type="EMBL" id="JADCNN020000005">
    <property type="protein sequence ID" value="MBM6995480.1"/>
    <property type="molecule type" value="Genomic_DNA"/>
</dbReference>
<dbReference type="Pfam" id="PF07690">
    <property type="entry name" value="MFS_1"/>
    <property type="match status" value="1"/>
</dbReference>
<feature type="transmembrane region" description="Helical" evidence="8">
    <location>
        <begin position="44"/>
        <end position="70"/>
    </location>
</feature>
<keyword evidence="5 8" id="KW-1133">Transmembrane helix</keyword>
<dbReference type="RefSeq" id="WP_193415998.1">
    <property type="nucleotide sequence ID" value="NZ_JADCNN020000005.1"/>
</dbReference>
<evidence type="ECO:0000256" key="3">
    <source>
        <dbReference type="ARBA" id="ARBA00022475"/>
    </source>
</evidence>
<dbReference type="Gene3D" id="1.20.1250.20">
    <property type="entry name" value="MFS general substrate transporter like domains"/>
    <property type="match status" value="1"/>
</dbReference>
<evidence type="ECO:0000256" key="8">
    <source>
        <dbReference type="SAM" id="Phobius"/>
    </source>
</evidence>
<evidence type="ECO:0000256" key="7">
    <source>
        <dbReference type="SAM" id="MobiDB-lite"/>
    </source>
</evidence>
<feature type="transmembrane region" description="Helical" evidence="8">
    <location>
        <begin position="116"/>
        <end position="140"/>
    </location>
</feature>
<evidence type="ECO:0000259" key="9">
    <source>
        <dbReference type="PROSITE" id="PS50850"/>
    </source>
</evidence>
<evidence type="ECO:0000256" key="5">
    <source>
        <dbReference type="ARBA" id="ARBA00022989"/>
    </source>
</evidence>
<reference evidence="10 11" key="1">
    <citation type="submission" date="2021-01" db="EMBL/GenBank/DDBJ databases">
        <title>Paenibacillus sp.nov. isolated from the rhizosphere soil of tomato plant.</title>
        <authorList>
            <person name="Thin K.K."/>
            <person name="Zhang X."/>
            <person name="He S."/>
        </authorList>
    </citation>
    <scope>NUCLEOTIDE SEQUENCE [LARGE SCALE GENOMIC DNA]</scope>
    <source>
        <strain evidence="10 11">DXFW5</strain>
    </source>
</reference>
<gene>
    <name evidence="10" type="ORF">IM700_007375</name>
</gene>
<feature type="domain" description="Major facilitator superfamily (MFS) profile" evidence="9">
    <location>
        <begin position="41"/>
        <end position="432"/>
    </location>
</feature>
<keyword evidence="6 8" id="KW-0472">Membrane</keyword>
<comment type="caution">
    <text evidence="10">The sequence shown here is derived from an EMBL/GenBank/DDBJ whole genome shotgun (WGS) entry which is preliminary data.</text>
</comment>
<feature type="transmembrane region" description="Helical" evidence="8">
    <location>
        <begin position="407"/>
        <end position="430"/>
    </location>
</feature>
<name>A0ABS2H245_9BACL</name>
<dbReference type="CDD" id="cd06173">
    <property type="entry name" value="MFS_MefA_like"/>
    <property type="match status" value="1"/>
</dbReference>
<comment type="subcellular location">
    <subcellularLocation>
        <location evidence="1">Cell membrane</location>
        <topology evidence="1">Multi-pass membrane protein</topology>
    </subcellularLocation>
</comment>
<accession>A0ABS2H245</accession>
<dbReference type="SUPFAM" id="SSF103473">
    <property type="entry name" value="MFS general substrate transporter"/>
    <property type="match status" value="1"/>
</dbReference>
<evidence type="ECO:0000313" key="11">
    <source>
        <dbReference type="Proteomes" id="UP001516620"/>
    </source>
</evidence>
<dbReference type="PROSITE" id="PS50850">
    <property type="entry name" value="MFS"/>
    <property type="match status" value="1"/>
</dbReference>
<evidence type="ECO:0000256" key="6">
    <source>
        <dbReference type="ARBA" id="ARBA00023136"/>
    </source>
</evidence>
<evidence type="ECO:0000256" key="2">
    <source>
        <dbReference type="ARBA" id="ARBA00022448"/>
    </source>
</evidence>
<sequence>MNLETSQPEEGAARQAIRPADEPAAKNPFSGFAEPFRKSKAFPYLWLGQLVSFLGSSITLVILPIIVYSLTGSTTTMGLLMAAYMLPNIVMLPISGTLVDRYNRTNLMLLTDLLRFAVMVILSALLFANALTIQMLFILVTSYGLMDGLFQPAYAATRATVFTADIRNSANALTQISNQAVRLIGPSLGGVLVTFFSAGWGVALDAMSYVVSFLCLYALRRLVPYQPKAAGHSAGMGADFKEGLAVLKSKPWLWITILAFSLVNICFGAIVTVVIPWLFKIHLDLQPYVYGIAVTCSGVGAIGAGLLFGTKKRLRHRGLIAYGGALISGIALLLMAAAPAPAVLCALFAVEGFGMMMFGLIWETSMQEMVPQETFGRVASLDMLGSFALLPVGYIIVGWLADSIGGLQTIALFAAIGSLALLAVMLTPAVRNYD</sequence>
<protein>
    <submittedName>
        <fullName evidence="10">MFS transporter</fullName>
    </submittedName>
</protein>
<feature type="transmembrane region" description="Helical" evidence="8">
    <location>
        <begin position="198"/>
        <end position="219"/>
    </location>
</feature>
<dbReference type="InterPro" id="IPR036259">
    <property type="entry name" value="MFS_trans_sf"/>
</dbReference>
<evidence type="ECO:0000313" key="10">
    <source>
        <dbReference type="EMBL" id="MBM6995480.1"/>
    </source>
</evidence>
<evidence type="ECO:0000256" key="4">
    <source>
        <dbReference type="ARBA" id="ARBA00022692"/>
    </source>
</evidence>
<evidence type="ECO:0000256" key="1">
    <source>
        <dbReference type="ARBA" id="ARBA00004651"/>
    </source>
</evidence>
<dbReference type="PRINTS" id="PR01988">
    <property type="entry name" value="EXPORTERBACE"/>
</dbReference>